<evidence type="ECO:0000313" key="1">
    <source>
        <dbReference type="EMBL" id="MFE4105007.1"/>
    </source>
</evidence>
<keyword evidence="2" id="KW-1185">Reference proteome</keyword>
<sequence length="51" mass="5563">MGCGQQKSPTVSGLPLLQRLNPAGDTITQRQANFYLKVGQETLSFFYIASS</sequence>
<comment type="caution">
    <text evidence="1">The sequence shown here is derived from an EMBL/GenBank/DDBJ whole genome shotgun (WGS) entry which is preliminary data.</text>
</comment>
<protein>
    <submittedName>
        <fullName evidence="1">Uncharacterized protein</fullName>
    </submittedName>
</protein>
<evidence type="ECO:0000313" key="2">
    <source>
        <dbReference type="Proteomes" id="UP001600165"/>
    </source>
</evidence>
<gene>
    <name evidence="1" type="ORF">ACFVKH_01870</name>
</gene>
<dbReference type="RefSeq" id="WP_377960867.1">
    <property type="nucleotide sequence ID" value="NZ_JBHZOL010000010.1"/>
</dbReference>
<proteinExistence type="predicted"/>
<reference evidence="1 2" key="1">
    <citation type="submission" date="2024-10" db="EMBL/GenBank/DDBJ databases">
        <authorList>
            <person name="Ratan Roy A."/>
            <person name="Morales Sandoval P.H."/>
            <person name="De Los Santos Villalobos S."/>
            <person name="Chakraborty S."/>
            <person name="Mukherjee J."/>
        </authorList>
    </citation>
    <scope>NUCLEOTIDE SEQUENCE [LARGE SCALE GENOMIC DNA]</scope>
    <source>
        <strain evidence="1 2">S1</strain>
    </source>
</reference>
<accession>A0ABW6IB51</accession>
<name>A0ABW6IB51_9CYAN</name>
<organism evidence="1 2">
    <name type="scientific">Almyronema epifaneia S1</name>
    <dbReference type="NCBI Taxonomy" id="2991925"/>
    <lineage>
        <taxon>Bacteria</taxon>
        <taxon>Bacillati</taxon>
        <taxon>Cyanobacteriota</taxon>
        <taxon>Cyanophyceae</taxon>
        <taxon>Nodosilineales</taxon>
        <taxon>Nodosilineaceae</taxon>
        <taxon>Almyronema</taxon>
        <taxon>Almyronema epifaneia</taxon>
    </lineage>
</organism>
<dbReference type="Proteomes" id="UP001600165">
    <property type="component" value="Unassembled WGS sequence"/>
</dbReference>
<dbReference type="EMBL" id="JBHZOL010000010">
    <property type="protein sequence ID" value="MFE4105007.1"/>
    <property type="molecule type" value="Genomic_DNA"/>
</dbReference>